<feature type="transmembrane region" description="Helical" evidence="5">
    <location>
        <begin position="38"/>
        <end position="56"/>
    </location>
</feature>
<accession>A0A2W5T4X9</accession>
<gene>
    <name evidence="6" type="ORF">DI536_20065</name>
</gene>
<name>A0A2W5T4X9_9BACT</name>
<dbReference type="GO" id="GO:0016020">
    <property type="term" value="C:membrane"/>
    <property type="evidence" value="ECO:0007669"/>
    <property type="project" value="UniProtKB-SubCell"/>
</dbReference>
<dbReference type="EMBL" id="QFQP01000017">
    <property type="protein sequence ID" value="PZR10539.1"/>
    <property type="molecule type" value="Genomic_DNA"/>
</dbReference>
<comment type="subcellular location">
    <subcellularLocation>
        <location evidence="1">Membrane</location>
        <topology evidence="1">Multi-pass membrane protein</topology>
    </subcellularLocation>
</comment>
<dbReference type="InterPro" id="IPR050368">
    <property type="entry name" value="ClC-type_chloride_channel"/>
</dbReference>
<keyword evidence="2 5" id="KW-0812">Transmembrane</keyword>
<evidence type="ECO:0000256" key="4">
    <source>
        <dbReference type="ARBA" id="ARBA00023136"/>
    </source>
</evidence>
<evidence type="ECO:0000256" key="3">
    <source>
        <dbReference type="ARBA" id="ARBA00022989"/>
    </source>
</evidence>
<dbReference type="GO" id="GO:0015108">
    <property type="term" value="F:chloride transmembrane transporter activity"/>
    <property type="evidence" value="ECO:0007669"/>
    <property type="project" value="InterPro"/>
</dbReference>
<evidence type="ECO:0000256" key="5">
    <source>
        <dbReference type="SAM" id="Phobius"/>
    </source>
</evidence>
<reference evidence="6 7" key="1">
    <citation type="submission" date="2017-08" db="EMBL/GenBank/DDBJ databases">
        <title>Infants hospitalized years apart are colonized by the same room-sourced microbial strains.</title>
        <authorList>
            <person name="Brooks B."/>
            <person name="Olm M.R."/>
            <person name="Firek B.A."/>
            <person name="Baker R."/>
            <person name="Thomas B.C."/>
            <person name="Morowitz M.J."/>
            <person name="Banfield J.F."/>
        </authorList>
    </citation>
    <scope>NUCLEOTIDE SEQUENCE [LARGE SCALE GENOMIC DNA]</scope>
    <source>
        <strain evidence="6">S2_003_000_R2_14</strain>
    </source>
</reference>
<sequence length="374" mass="38979">MTWLRTIVGSVLVGVGAGLASALFLFSLELVTKVRMPWLLPFGGVLLGLVLQRFHVAAIPRLFQAAATGEGPAVPWRAGPLVLFGTLLTHTFGGSAGREGTAVQMGGTLGELVATKLGERRHLIIAGIAGGFGSVFGTPIAGALFGMEVVAVRRWQWRSAVPAFIASFVGDVVCRRTGVKHTHFPHVEVSGEWWRWLALAFASALVTLAFVAALHGFKKAGARFSPPQRLFIGGVVVVALWRLVGTDEFLGLGVPSIEQAFVTAPERTAFAWKLLFTAATLGFGFLGGEVTPLFFIGATLGGALAGPLGLPLDASAGVGLAAIFAAASKSPVALAVMAAELMGISIFPAALAVCVVTTLLTGRFGIYERSVTSM</sequence>
<feature type="transmembrane region" description="Helical" evidence="5">
    <location>
        <begin position="7"/>
        <end position="26"/>
    </location>
</feature>
<dbReference type="PANTHER" id="PTHR43427:SF12">
    <property type="entry name" value="CHLORIDE TRANSPORTER"/>
    <property type="match status" value="1"/>
</dbReference>
<dbReference type="PANTHER" id="PTHR43427">
    <property type="entry name" value="CHLORIDE CHANNEL PROTEIN CLC-E"/>
    <property type="match status" value="1"/>
</dbReference>
<keyword evidence="4 5" id="KW-0472">Membrane</keyword>
<evidence type="ECO:0000256" key="1">
    <source>
        <dbReference type="ARBA" id="ARBA00004141"/>
    </source>
</evidence>
<feature type="transmembrane region" description="Helical" evidence="5">
    <location>
        <begin position="308"/>
        <end position="327"/>
    </location>
</feature>
<feature type="transmembrane region" description="Helical" evidence="5">
    <location>
        <begin position="229"/>
        <end position="245"/>
    </location>
</feature>
<evidence type="ECO:0000256" key="2">
    <source>
        <dbReference type="ARBA" id="ARBA00022692"/>
    </source>
</evidence>
<organism evidence="6 7">
    <name type="scientific">Archangium gephyra</name>
    <dbReference type="NCBI Taxonomy" id="48"/>
    <lineage>
        <taxon>Bacteria</taxon>
        <taxon>Pseudomonadati</taxon>
        <taxon>Myxococcota</taxon>
        <taxon>Myxococcia</taxon>
        <taxon>Myxococcales</taxon>
        <taxon>Cystobacterineae</taxon>
        <taxon>Archangiaceae</taxon>
        <taxon>Archangium</taxon>
    </lineage>
</organism>
<dbReference type="SUPFAM" id="SSF81340">
    <property type="entry name" value="Clc chloride channel"/>
    <property type="match status" value="1"/>
</dbReference>
<dbReference type="InterPro" id="IPR001807">
    <property type="entry name" value="ClC"/>
</dbReference>
<feature type="transmembrane region" description="Helical" evidence="5">
    <location>
        <begin position="274"/>
        <end position="296"/>
    </location>
</feature>
<dbReference type="Pfam" id="PF00654">
    <property type="entry name" value="Voltage_CLC"/>
    <property type="match status" value="1"/>
</dbReference>
<protein>
    <submittedName>
        <fullName evidence="6">Chloride channel protein</fullName>
    </submittedName>
</protein>
<dbReference type="Proteomes" id="UP000249061">
    <property type="component" value="Unassembled WGS sequence"/>
</dbReference>
<dbReference type="AlphaFoldDB" id="A0A2W5T4X9"/>
<feature type="transmembrane region" description="Helical" evidence="5">
    <location>
        <begin position="333"/>
        <end position="360"/>
    </location>
</feature>
<feature type="transmembrane region" description="Helical" evidence="5">
    <location>
        <begin position="193"/>
        <end position="217"/>
    </location>
</feature>
<evidence type="ECO:0000313" key="7">
    <source>
        <dbReference type="Proteomes" id="UP000249061"/>
    </source>
</evidence>
<dbReference type="InterPro" id="IPR014743">
    <property type="entry name" value="Cl-channel_core"/>
</dbReference>
<feature type="transmembrane region" description="Helical" evidence="5">
    <location>
        <begin position="123"/>
        <end position="145"/>
    </location>
</feature>
<keyword evidence="3 5" id="KW-1133">Transmembrane helix</keyword>
<proteinExistence type="predicted"/>
<comment type="caution">
    <text evidence="6">The sequence shown here is derived from an EMBL/GenBank/DDBJ whole genome shotgun (WGS) entry which is preliminary data.</text>
</comment>
<dbReference type="Gene3D" id="1.10.3080.10">
    <property type="entry name" value="Clc chloride channel"/>
    <property type="match status" value="1"/>
</dbReference>
<evidence type="ECO:0000313" key="6">
    <source>
        <dbReference type="EMBL" id="PZR10539.1"/>
    </source>
</evidence>